<evidence type="ECO:0000313" key="1">
    <source>
        <dbReference type="EMBL" id="VFQ80745.1"/>
    </source>
</evidence>
<dbReference type="Proteomes" id="UP000595140">
    <property type="component" value="Unassembled WGS sequence"/>
</dbReference>
<protein>
    <submittedName>
        <fullName evidence="1">Uncharacterized protein</fullName>
    </submittedName>
</protein>
<proteinExistence type="predicted"/>
<accession>A0A484LWF3</accession>
<reference evidence="1 2" key="1">
    <citation type="submission" date="2018-04" db="EMBL/GenBank/DDBJ databases">
        <authorList>
            <person name="Vogel A."/>
        </authorList>
    </citation>
    <scope>NUCLEOTIDE SEQUENCE [LARGE SCALE GENOMIC DNA]</scope>
</reference>
<evidence type="ECO:0000313" key="2">
    <source>
        <dbReference type="Proteomes" id="UP000595140"/>
    </source>
</evidence>
<name>A0A484LWF3_9ASTE</name>
<keyword evidence="2" id="KW-1185">Reference proteome</keyword>
<gene>
    <name evidence="1" type="ORF">CCAM_LOCUS22521</name>
</gene>
<dbReference type="AlphaFoldDB" id="A0A484LWF3"/>
<organism evidence="1 2">
    <name type="scientific">Cuscuta campestris</name>
    <dbReference type="NCBI Taxonomy" id="132261"/>
    <lineage>
        <taxon>Eukaryota</taxon>
        <taxon>Viridiplantae</taxon>
        <taxon>Streptophyta</taxon>
        <taxon>Embryophyta</taxon>
        <taxon>Tracheophyta</taxon>
        <taxon>Spermatophyta</taxon>
        <taxon>Magnoliopsida</taxon>
        <taxon>eudicotyledons</taxon>
        <taxon>Gunneridae</taxon>
        <taxon>Pentapetalae</taxon>
        <taxon>asterids</taxon>
        <taxon>lamiids</taxon>
        <taxon>Solanales</taxon>
        <taxon>Convolvulaceae</taxon>
        <taxon>Cuscuteae</taxon>
        <taxon>Cuscuta</taxon>
        <taxon>Cuscuta subgen. Grammica</taxon>
        <taxon>Cuscuta sect. Cleistogrammica</taxon>
    </lineage>
</organism>
<sequence>MGRFGRVPVLDVVPLRAMVAVASLARAPSSKAKKPKDVFPTRNQRKRKILLAEEEEAAYKQDVLLAELPQAKHPALQKDGKIVPLAVDDGVDKQSEADVASLSTVLKYEGGIFSSLQETVDGFHKEMQKTMQGFHKEKLVSAEQVTELEMHAVAKLEEVIKLQGLLKESKESAALLTNSMAELKDKPLQSESRRAEMDIKLAEAVSLQRSASREGTCCCRERASRFRFLQSPAFKEACIDKFAEYYDSRIETKAGMQKLGDEGPKWLEADIYHGIQLILWRTRRVNHSFPPPGVDIRTCTIQI</sequence>
<dbReference type="EMBL" id="OOIL02002158">
    <property type="protein sequence ID" value="VFQ80745.1"/>
    <property type="molecule type" value="Genomic_DNA"/>
</dbReference>